<sequence length="43" mass="4749">MAHELYGDRFLGRHEPAWHGLGKVFPQELAIGVREAVEASGCN</sequence>
<name>A0A0F9B086_9ZZZZ</name>
<comment type="caution">
    <text evidence="1">The sequence shown here is derived from an EMBL/GenBank/DDBJ whole genome shotgun (WGS) entry which is preliminary data.</text>
</comment>
<proteinExistence type="predicted"/>
<gene>
    <name evidence="1" type="ORF">LCGC14_2507200</name>
</gene>
<accession>A0A0F9B086</accession>
<reference evidence="1" key="1">
    <citation type="journal article" date="2015" name="Nature">
        <title>Complex archaea that bridge the gap between prokaryotes and eukaryotes.</title>
        <authorList>
            <person name="Spang A."/>
            <person name="Saw J.H."/>
            <person name="Jorgensen S.L."/>
            <person name="Zaremba-Niedzwiedzka K."/>
            <person name="Martijn J."/>
            <person name="Lind A.E."/>
            <person name="van Eijk R."/>
            <person name="Schleper C."/>
            <person name="Guy L."/>
            <person name="Ettema T.J."/>
        </authorList>
    </citation>
    <scope>NUCLEOTIDE SEQUENCE</scope>
</reference>
<feature type="non-terminal residue" evidence="1">
    <location>
        <position position="43"/>
    </location>
</feature>
<organism evidence="1">
    <name type="scientific">marine sediment metagenome</name>
    <dbReference type="NCBI Taxonomy" id="412755"/>
    <lineage>
        <taxon>unclassified sequences</taxon>
        <taxon>metagenomes</taxon>
        <taxon>ecological metagenomes</taxon>
    </lineage>
</organism>
<protein>
    <submittedName>
        <fullName evidence="1">Uncharacterized protein</fullName>
    </submittedName>
</protein>
<evidence type="ECO:0000313" key="1">
    <source>
        <dbReference type="EMBL" id="KKL15274.1"/>
    </source>
</evidence>
<dbReference type="EMBL" id="LAZR01040122">
    <property type="protein sequence ID" value="KKL15274.1"/>
    <property type="molecule type" value="Genomic_DNA"/>
</dbReference>
<dbReference type="AlphaFoldDB" id="A0A0F9B086"/>